<reference evidence="10" key="1">
    <citation type="submission" date="2021-08" db="EMBL/GenBank/DDBJ databases">
        <title>WGS assembly of Ceratopteris richardii.</title>
        <authorList>
            <person name="Marchant D.B."/>
            <person name="Chen G."/>
            <person name="Jenkins J."/>
            <person name="Shu S."/>
            <person name="Leebens-Mack J."/>
            <person name="Grimwood J."/>
            <person name="Schmutz J."/>
            <person name="Soltis P."/>
            <person name="Soltis D."/>
            <person name="Chen Z.-H."/>
        </authorList>
    </citation>
    <scope>NUCLEOTIDE SEQUENCE</scope>
    <source>
        <strain evidence="10">Whitten #5841</strain>
        <tissue evidence="10">Leaf</tissue>
    </source>
</reference>
<dbReference type="Pfam" id="PF13500">
    <property type="entry name" value="AAA_26"/>
    <property type="match status" value="1"/>
</dbReference>
<dbReference type="PANTHER" id="PTHR43356:SF3">
    <property type="entry name" value="PHOSPHATE ACETYLTRANSFERASE"/>
    <property type="match status" value="1"/>
</dbReference>
<evidence type="ECO:0000313" key="10">
    <source>
        <dbReference type="EMBL" id="KAH7424118.1"/>
    </source>
</evidence>
<dbReference type="OMA" id="FGTCMVA"/>
<keyword evidence="6" id="KW-0012">Acyltransferase</keyword>
<dbReference type="NCBIfam" id="TIGR00651">
    <property type="entry name" value="pta"/>
    <property type="match status" value="1"/>
</dbReference>
<dbReference type="InterPro" id="IPR004614">
    <property type="entry name" value="P_AcTrfase"/>
</dbReference>
<evidence type="ECO:0000259" key="8">
    <source>
        <dbReference type="Pfam" id="PF01515"/>
    </source>
</evidence>
<keyword evidence="5" id="KW-0808">Transferase</keyword>
<dbReference type="PANTHER" id="PTHR43356">
    <property type="entry name" value="PHOSPHATE ACETYLTRANSFERASE"/>
    <property type="match status" value="1"/>
</dbReference>
<dbReference type="Proteomes" id="UP000825935">
    <property type="component" value="Chromosome 12"/>
</dbReference>
<dbReference type="EMBL" id="CM035417">
    <property type="protein sequence ID" value="KAH7424118.1"/>
    <property type="molecule type" value="Genomic_DNA"/>
</dbReference>
<dbReference type="InterPro" id="IPR042113">
    <property type="entry name" value="P_AcTrfase_dom1"/>
</dbReference>
<evidence type="ECO:0000256" key="2">
    <source>
        <dbReference type="ARBA" id="ARBA00012707"/>
    </source>
</evidence>
<sequence length="826" mass="90016">MLRLLQRRRAVRRLSTFWHCGSPSTGILCGIILSETPLRAQKEHHIGARHAHTASRIFLGGLGVQRLSALENQPLRWAYQTQHRRYAHAEGIYVHHTTGHTGHCSLSVTIGLFHALRDTHPNLGFFTPIEDAPPPNSPSRFQIMKQIFNLEDKDTSMHGVTHVRAFELIEHNNMDELLEEVLKAYEACKAKHDFVVVEGASLKRAGDDSTVLNAKVASTLGLPVLMVTDAVESAGVGKKKIVRWDRLEWESDIALTCQLTASVMKRNFVDVLGSVIYQLPDTKRGQTLLKKYFEELDIPYLGAIPDDSILKCIKVDDIISVLGADILYGTHGAIANAKESSIFITGIPQLSDFLEYAKGLKDAGKSIVVVTDASRPDILLGLIALNQSDTYPSLSAVVVAGRSMLSPEVEILIKEQRAEELPPIIYCQGSCFETAATLAQLEGQLLPDSVEKIEHSKVLFEKHVDKDLLLTLLTQERVIPIHPKVFQHRIFVKARSSMQHIVLPEGDEPRTVRAASILLRNGVCKLTMLGDVKKIEDLARELQVDLAGAQLVDPSDSEYLSKYSKYLYEARKHKGMSHDEAQKKVSSDVNYFGTCMVACGDADGMVSGAVHTTADTVRPALQLIKTEPGLKIASSVFLMCLQGKVLVFGDCAINTNPTTEELAQIAIASANTAVAFGIQPRVALLSYATDNSNSGPLVDKIADAVALVRERKPDLIVEGPLQYDAAVNAEIAKIKLKGKATPVAGRANVLIFPDLNTGNITYKAVQQSTDALAMGPIIQGLNKPINDLSRGCTVHDIVSTVAITAVQAAAVKQKKISGKSAMMAGA</sequence>
<evidence type="ECO:0000256" key="5">
    <source>
        <dbReference type="ARBA" id="ARBA00022679"/>
    </source>
</evidence>
<dbReference type="Gene3D" id="3.40.1390.20">
    <property type="entry name" value="HprK N-terminal domain-like"/>
    <property type="match status" value="1"/>
</dbReference>
<dbReference type="Pfam" id="PF07085">
    <property type="entry name" value="DRTGG"/>
    <property type="match status" value="1"/>
</dbReference>
<dbReference type="InterPro" id="IPR002505">
    <property type="entry name" value="PTA_PTB"/>
</dbReference>
<evidence type="ECO:0000256" key="7">
    <source>
        <dbReference type="ARBA" id="ARBA00031108"/>
    </source>
</evidence>
<comment type="pathway">
    <text evidence="1">Metabolic intermediate biosynthesis; acetyl-CoA biosynthesis; acetyl-CoA from acetate: step 2/2.</text>
</comment>
<dbReference type="InterPro" id="IPR027417">
    <property type="entry name" value="P-loop_NTPase"/>
</dbReference>
<protein>
    <recommendedName>
        <fullName evidence="3">Phosphate acetyltransferase</fullName>
        <ecNumber evidence="2">2.3.1.8</ecNumber>
    </recommendedName>
    <alternativeName>
        <fullName evidence="7">Phosphotransacetylase</fullName>
    </alternativeName>
</protein>
<feature type="domain" description="Phosphate acetyl/butaryl transferase" evidence="8">
    <location>
        <begin position="486"/>
        <end position="805"/>
    </location>
</feature>
<dbReference type="EC" id="2.3.1.8" evidence="2"/>
<dbReference type="Pfam" id="PF01515">
    <property type="entry name" value="PTA_PTB"/>
    <property type="match status" value="1"/>
</dbReference>
<feature type="domain" description="DRTGG" evidence="9">
    <location>
        <begin position="317"/>
        <end position="440"/>
    </location>
</feature>
<proteinExistence type="predicted"/>
<evidence type="ECO:0000259" key="9">
    <source>
        <dbReference type="Pfam" id="PF07085"/>
    </source>
</evidence>
<name>A0A8T2TNT2_CERRI</name>
<dbReference type="InterPro" id="IPR042112">
    <property type="entry name" value="P_AcTrfase_dom2"/>
</dbReference>
<dbReference type="Gene3D" id="3.40.50.10950">
    <property type="match status" value="1"/>
</dbReference>
<evidence type="ECO:0000256" key="1">
    <source>
        <dbReference type="ARBA" id="ARBA00004989"/>
    </source>
</evidence>
<keyword evidence="4" id="KW-0150">Chloroplast</keyword>
<organism evidence="10 11">
    <name type="scientific">Ceratopteris richardii</name>
    <name type="common">Triangle waterfern</name>
    <dbReference type="NCBI Taxonomy" id="49495"/>
    <lineage>
        <taxon>Eukaryota</taxon>
        <taxon>Viridiplantae</taxon>
        <taxon>Streptophyta</taxon>
        <taxon>Embryophyta</taxon>
        <taxon>Tracheophyta</taxon>
        <taxon>Polypodiopsida</taxon>
        <taxon>Polypodiidae</taxon>
        <taxon>Polypodiales</taxon>
        <taxon>Pteridineae</taxon>
        <taxon>Pteridaceae</taxon>
        <taxon>Parkerioideae</taxon>
        <taxon>Ceratopteris</taxon>
    </lineage>
</organism>
<dbReference type="SUPFAM" id="SSF53659">
    <property type="entry name" value="Isocitrate/Isopropylmalate dehydrogenase-like"/>
    <property type="match status" value="1"/>
</dbReference>
<evidence type="ECO:0000256" key="3">
    <source>
        <dbReference type="ARBA" id="ARBA00021528"/>
    </source>
</evidence>
<evidence type="ECO:0000256" key="4">
    <source>
        <dbReference type="ARBA" id="ARBA00022528"/>
    </source>
</evidence>
<dbReference type="CDD" id="cd03109">
    <property type="entry name" value="DTBS"/>
    <property type="match status" value="1"/>
</dbReference>
<dbReference type="NCBIfam" id="NF007233">
    <property type="entry name" value="PRK09653.1"/>
    <property type="match status" value="1"/>
</dbReference>
<accession>A0A8T2TNT2</accession>
<comment type="caution">
    <text evidence="10">The sequence shown here is derived from an EMBL/GenBank/DDBJ whole genome shotgun (WGS) entry which is preliminary data.</text>
</comment>
<gene>
    <name evidence="10" type="ORF">KP509_12G090800</name>
</gene>
<dbReference type="Gene3D" id="3.40.50.10750">
    <property type="entry name" value="Isocitrate/Isopropylmalate dehydrogenase-like"/>
    <property type="match status" value="1"/>
</dbReference>
<dbReference type="InterPro" id="IPR050500">
    <property type="entry name" value="Phos_Acetyltrans/Butyryltrans"/>
</dbReference>
<dbReference type="InterPro" id="IPR028979">
    <property type="entry name" value="Ser_kin/Pase_Hpr-like_N_sf"/>
</dbReference>
<dbReference type="Gene3D" id="3.40.50.300">
    <property type="entry name" value="P-loop containing nucleotide triphosphate hydrolases"/>
    <property type="match status" value="1"/>
</dbReference>
<dbReference type="GO" id="GO:0008959">
    <property type="term" value="F:phosphate acetyltransferase activity"/>
    <property type="evidence" value="ECO:0007669"/>
    <property type="project" value="UniProtKB-EC"/>
</dbReference>
<dbReference type="SUPFAM" id="SSF52540">
    <property type="entry name" value="P-loop containing nucleoside triphosphate hydrolases"/>
    <property type="match status" value="1"/>
</dbReference>
<dbReference type="AlphaFoldDB" id="A0A8T2TNT2"/>
<dbReference type="InterPro" id="IPR010766">
    <property type="entry name" value="DRTGG"/>
</dbReference>
<evidence type="ECO:0000313" key="11">
    <source>
        <dbReference type="Proteomes" id="UP000825935"/>
    </source>
</evidence>
<keyword evidence="11" id="KW-1185">Reference proteome</keyword>
<dbReference type="SUPFAM" id="SSF75138">
    <property type="entry name" value="HprK N-terminal domain-like"/>
    <property type="match status" value="1"/>
</dbReference>
<keyword evidence="4" id="KW-0934">Plastid</keyword>
<dbReference type="OrthoDB" id="2013649at2759"/>
<dbReference type="NCBIfam" id="NF004167">
    <property type="entry name" value="PRK05632.1"/>
    <property type="match status" value="1"/>
</dbReference>
<evidence type="ECO:0000256" key="6">
    <source>
        <dbReference type="ARBA" id="ARBA00023315"/>
    </source>
</evidence>